<gene>
    <name evidence="2" type="ORF">E3D37_45200</name>
</gene>
<evidence type="ECO:0000313" key="3">
    <source>
        <dbReference type="Proteomes" id="UP000298234"/>
    </source>
</evidence>
<evidence type="ECO:0000256" key="1">
    <source>
        <dbReference type="SAM" id="Phobius"/>
    </source>
</evidence>
<dbReference type="Proteomes" id="UP000298234">
    <property type="component" value="Unassembled WGS sequence"/>
</dbReference>
<comment type="caution">
    <text evidence="2">The sequence shown here is derived from an EMBL/GenBank/DDBJ whole genome shotgun (WGS) entry which is preliminary data.</text>
</comment>
<protein>
    <submittedName>
        <fullName evidence="2">Uncharacterized protein</fullName>
    </submittedName>
</protein>
<sequence length="66" mass="7248">MFEQTTHLPEETRLSRHVLLIVIALMISGVALLAFSSTVQWRLIGAMCDGISIGFFAASKLAVWKA</sequence>
<dbReference type="RefSeq" id="WP_134258000.1">
    <property type="nucleotide sequence ID" value="NZ_SNSG01000079.1"/>
</dbReference>
<dbReference type="EMBL" id="SNSQ01000127">
    <property type="protein sequence ID" value="TEU31301.1"/>
    <property type="molecule type" value="Genomic_DNA"/>
</dbReference>
<accession>A0AAX2R950</accession>
<keyword evidence="1" id="KW-1133">Transmembrane helix</keyword>
<reference evidence="2 3" key="1">
    <citation type="submission" date="2019-03" db="EMBL/GenBank/DDBJ databases">
        <title>Burkholderia cepacia outbreak.</title>
        <authorList>
            <person name="Farzana R."/>
            <person name="Walsh T.R."/>
        </authorList>
    </citation>
    <scope>NUCLEOTIDE SEQUENCE [LARGE SCALE GENOMIC DNA]</scope>
    <source>
        <strain evidence="3">d13</strain>
    </source>
</reference>
<organism evidence="2 3">
    <name type="scientific">Burkholderia cepacia</name>
    <name type="common">Pseudomonas cepacia</name>
    <dbReference type="NCBI Taxonomy" id="292"/>
    <lineage>
        <taxon>Bacteria</taxon>
        <taxon>Pseudomonadati</taxon>
        <taxon>Pseudomonadota</taxon>
        <taxon>Betaproteobacteria</taxon>
        <taxon>Burkholderiales</taxon>
        <taxon>Burkholderiaceae</taxon>
        <taxon>Burkholderia</taxon>
        <taxon>Burkholderia cepacia complex</taxon>
    </lineage>
</organism>
<evidence type="ECO:0000313" key="2">
    <source>
        <dbReference type="EMBL" id="TEU31301.1"/>
    </source>
</evidence>
<feature type="transmembrane region" description="Helical" evidence="1">
    <location>
        <begin position="18"/>
        <end position="37"/>
    </location>
</feature>
<keyword evidence="1" id="KW-0472">Membrane</keyword>
<name>A0AAX2R950_BURCE</name>
<keyword evidence="1" id="KW-0812">Transmembrane</keyword>
<dbReference type="AlphaFoldDB" id="A0AAX2R950"/>
<proteinExistence type="predicted"/>